<dbReference type="GO" id="GO:0008233">
    <property type="term" value="F:peptidase activity"/>
    <property type="evidence" value="ECO:0007669"/>
    <property type="project" value="UniProtKB-KW"/>
</dbReference>
<sequence>MNARLFRNPMAIGILLLALVVLLANTFAIVPETKQAVILRFQKPISLINQYQPREQFGRTGAGIIAKIPFFDRMVWIDKRVLDIELDNQPVLSTDQLRLEVDAFARFRVVNPLQAVISTGSTANTEQRVADQLRPLLSSALRNELGKRPFSTLLSPERAQVMDNIQIALDRVARQYGAEIVDVRIRKADLPTGTPLESALRRMATARRQEALTIEAQGLREAQIVRANADAEAARVYAASFGKDAEFYDFYRAMQSYRYSFGADGDGERGGTSIILSPQNDYLRAFTRGGRGN</sequence>
<evidence type="ECO:0000313" key="8">
    <source>
        <dbReference type="EMBL" id="PCD03319.1"/>
    </source>
</evidence>
<organism evidence="8 9">
    <name type="scientific">Sphingomonas spermidinifaciens</name>
    <dbReference type="NCBI Taxonomy" id="1141889"/>
    <lineage>
        <taxon>Bacteria</taxon>
        <taxon>Pseudomonadati</taxon>
        <taxon>Pseudomonadota</taxon>
        <taxon>Alphaproteobacteria</taxon>
        <taxon>Sphingomonadales</taxon>
        <taxon>Sphingomonadaceae</taxon>
        <taxon>Sphingomonas</taxon>
    </lineage>
</organism>
<keyword evidence="5" id="KW-0472">Membrane</keyword>
<evidence type="ECO:0000256" key="5">
    <source>
        <dbReference type="ARBA" id="ARBA00023136"/>
    </source>
</evidence>
<dbReference type="InterPro" id="IPR001107">
    <property type="entry name" value="Band_7"/>
</dbReference>
<dbReference type="InterPro" id="IPR036013">
    <property type="entry name" value="Band_7/SPFH_dom_sf"/>
</dbReference>
<protein>
    <recommendedName>
        <fullName evidence="6">Protein HflC</fullName>
    </recommendedName>
</protein>
<dbReference type="CDD" id="cd03405">
    <property type="entry name" value="SPFH_HflC"/>
    <property type="match status" value="1"/>
</dbReference>
<keyword evidence="3" id="KW-0812">Transmembrane</keyword>
<keyword evidence="4" id="KW-1133">Transmembrane helix</keyword>
<dbReference type="PANTHER" id="PTHR42911">
    <property type="entry name" value="MODULATOR OF FTSH PROTEASE HFLC"/>
    <property type="match status" value="1"/>
</dbReference>
<gene>
    <name evidence="8" type="ORF">COC42_02645</name>
</gene>
<evidence type="ECO:0000256" key="2">
    <source>
        <dbReference type="ARBA" id="ARBA00007862"/>
    </source>
</evidence>
<dbReference type="PIRSF" id="PIRSF005651">
    <property type="entry name" value="HflC"/>
    <property type="match status" value="1"/>
</dbReference>
<feature type="domain" description="Band 7" evidence="7">
    <location>
        <begin position="25"/>
        <end position="203"/>
    </location>
</feature>
<dbReference type="GO" id="GO:0016020">
    <property type="term" value="C:membrane"/>
    <property type="evidence" value="ECO:0007669"/>
    <property type="project" value="UniProtKB-SubCell"/>
</dbReference>
<comment type="function">
    <text evidence="6">HflC and HflK could regulate a protease.</text>
</comment>
<evidence type="ECO:0000256" key="1">
    <source>
        <dbReference type="ARBA" id="ARBA00004167"/>
    </source>
</evidence>
<comment type="similarity">
    <text evidence="2 6">Belongs to the band 7/mec-2 family. HflC subfamily.</text>
</comment>
<keyword evidence="8" id="KW-0378">Hydrolase</keyword>
<dbReference type="InterPro" id="IPR010200">
    <property type="entry name" value="HflC"/>
</dbReference>
<comment type="caution">
    <text evidence="8">The sequence shown here is derived from an EMBL/GenBank/DDBJ whole genome shotgun (WGS) entry which is preliminary data.</text>
</comment>
<keyword evidence="9" id="KW-1185">Reference proteome</keyword>
<proteinExistence type="inferred from homology"/>
<evidence type="ECO:0000256" key="3">
    <source>
        <dbReference type="ARBA" id="ARBA00022692"/>
    </source>
</evidence>
<dbReference type="EMBL" id="NWMW01000001">
    <property type="protein sequence ID" value="PCD03319.1"/>
    <property type="molecule type" value="Genomic_DNA"/>
</dbReference>
<dbReference type="AlphaFoldDB" id="A0A2A4B6A3"/>
<dbReference type="RefSeq" id="WP_096341718.1">
    <property type="nucleotide sequence ID" value="NZ_NWMW01000001.1"/>
</dbReference>
<dbReference type="SUPFAM" id="SSF117892">
    <property type="entry name" value="Band 7/SPFH domain"/>
    <property type="match status" value="1"/>
</dbReference>
<evidence type="ECO:0000259" key="7">
    <source>
        <dbReference type="SMART" id="SM00244"/>
    </source>
</evidence>
<dbReference type="Proteomes" id="UP000218366">
    <property type="component" value="Unassembled WGS sequence"/>
</dbReference>
<dbReference type="GO" id="GO:0006508">
    <property type="term" value="P:proteolysis"/>
    <property type="evidence" value="ECO:0007669"/>
    <property type="project" value="UniProtKB-KW"/>
</dbReference>
<evidence type="ECO:0000313" key="9">
    <source>
        <dbReference type="Proteomes" id="UP000218366"/>
    </source>
</evidence>
<reference evidence="8 9" key="1">
    <citation type="submission" date="2017-09" db="EMBL/GenBank/DDBJ databases">
        <title>Sphingomonas spermidinifaciens 9NM-10, whole genome shotgun sequence.</title>
        <authorList>
            <person name="Feng G."/>
            <person name="Zhu H."/>
        </authorList>
    </citation>
    <scope>NUCLEOTIDE SEQUENCE [LARGE SCALE GENOMIC DNA]</scope>
    <source>
        <strain evidence="8 9">9NM-10</strain>
    </source>
</reference>
<dbReference type="PANTHER" id="PTHR42911:SF1">
    <property type="entry name" value="MODULATOR OF FTSH PROTEASE HFLC"/>
    <property type="match status" value="1"/>
</dbReference>
<dbReference type="OrthoDB" id="9812991at2"/>
<dbReference type="Pfam" id="PF01145">
    <property type="entry name" value="Band_7"/>
    <property type="match status" value="1"/>
</dbReference>
<keyword evidence="8" id="KW-0645">Protease</keyword>
<name>A0A2A4B6A3_9SPHN</name>
<comment type="subcellular location">
    <subcellularLocation>
        <location evidence="1">Membrane</location>
        <topology evidence="1">Single-pass membrane protein</topology>
    </subcellularLocation>
</comment>
<accession>A0A2A4B6A3</accession>
<evidence type="ECO:0000256" key="6">
    <source>
        <dbReference type="PIRNR" id="PIRNR005651"/>
    </source>
</evidence>
<dbReference type="Gene3D" id="3.30.479.30">
    <property type="entry name" value="Band 7 domain"/>
    <property type="match status" value="1"/>
</dbReference>
<dbReference type="SMART" id="SM00244">
    <property type="entry name" value="PHB"/>
    <property type="match status" value="1"/>
</dbReference>
<evidence type="ECO:0000256" key="4">
    <source>
        <dbReference type="ARBA" id="ARBA00022989"/>
    </source>
</evidence>